<dbReference type="Pfam" id="PF00498">
    <property type="entry name" value="FHA"/>
    <property type="match status" value="1"/>
</dbReference>
<dbReference type="InterPro" id="IPR008984">
    <property type="entry name" value="SMAD_FHA_dom_sf"/>
</dbReference>
<feature type="compositionally biased region" description="Pro residues" evidence="1">
    <location>
        <begin position="198"/>
        <end position="219"/>
    </location>
</feature>
<dbReference type="InterPro" id="IPR000253">
    <property type="entry name" value="FHA_dom"/>
</dbReference>
<evidence type="ECO:0000259" key="2">
    <source>
        <dbReference type="PROSITE" id="PS50006"/>
    </source>
</evidence>
<dbReference type="Gene3D" id="2.60.200.20">
    <property type="match status" value="1"/>
</dbReference>
<dbReference type="KEGG" id="cdq:BOQ54_15355"/>
<dbReference type="PROSITE" id="PS50006">
    <property type="entry name" value="FHA_DOMAIN"/>
    <property type="match status" value="1"/>
</dbReference>
<dbReference type="SUPFAM" id="SSF49879">
    <property type="entry name" value="SMAD/FHA domain"/>
    <property type="match status" value="1"/>
</dbReference>
<dbReference type="EMBL" id="CP018095">
    <property type="protein sequence ID" value="APF38525.1"/>
    <property type="molecule type" value="Genomic_DNA"/>
</dbReference>
<dbReference type="RefSeq" id="WP_071924228.1">
    <property type="nucleotide sequence ID" value="NZ_CP018095.1"/>
</dbReference>
<dbReference type="InterPro" id="IPR046883">
    <property type="entry name" value="T6SS_FHA_C"/>
</dbReference>
<dbReference type="InterPro" id="IPR017735">
    <property type="entry name" value="T6SS_FHA"/>
</dbReference>
<protein>
    <recommendedName>
        <fullName evidence="2">FHA domain-containing protein</fullName>
    </recommendedName>
</protein>
<feature type="region of interest" description="Disordered" evidence="1">
    <location>
        <begin position="127"/>
        <end position="146"/>
    </location>
</feature>
<evidence type="ECO:0000256" key="1">
    <source>
        <dbReference type="SAM" id="MobiDB-lite"/>
    </source>
</evidence>
<dbReference type="CDD" id="cd00060">
    <property type="entry name" value="FHA"/>
    <property type="match status" value="1"/>
</dbReference>
<feature type="domain" description="FHA" evidence="2">
    <location>
        <begin position="29"/>
        <end position="79"/>
    </location>
</feature>
<name>A0AAC9NZY8_9HYPH</name>
<reference evidence="3 4" key="1">
    <citation type="submission" date="2016-11" db="EMBL/GenBank/DDBJ databases">
        <title>Complete genome sequence of the aerobically denitrifying bacterium Chelatococcus daeguensis TAD1.</title>
        <authorList>
            <person name="Yang Y."/>
            <person name="Huang S."/>
            <person name="Lin E."/>
        </authorList>
    </citation>
    <scope>NUCLEOTIDE SEQUENCE [LARGE SCALE GENOMIC DNA]</scope>
    <source>
        <strain evidence="3 4">TAD1</strain>
    </source>
</reference>
<evidence type="ECO:0000313" key="3">
    <source>
        <dbReference type="EMBL" id="APF38525.1"/>
    </source>
</evidence>
<gene>
    <name evidence="3" type="ORF">BOQ54_15355</name>
</gene>
<keyword evidence="4" id="KW-1185">Reference proteome</keyword>
<dbReference type="Pfam" id="PF20232">
    <property type="entry name" value="T6SS_FHA_C"/>
    <property type="match status" value="1"/>
</dbReference>
<dbReference type="NCBIfam" id="TIGR03354">
    <property type="entry name" value="VI_FHA"/>
    <property type="match status" value="1"/>
</dbReference>
<dbReference type="Proteomes" id="UP000182703">
    <property type="component" value="Chromosome"/>
</dbReference>
<feature type="compositionally biased region" description="Pro residues" evidence="1">
    <location>
        <begin position="226"/>
        <end position="239"/>
    </location>
</feature>
<sequence>MALTLTIENMASLPDGGPLSVSVSGPRGLDIGRDQHLDWTLPDSTRTVSGKHCEVRYHDGAYWLTDVSTNGTYLNGSGQRMQSPHRLRHGDRIEIGDYIIAVALDATEPASLPAEEAPGPSARATGFWNSAPDAAPPAPRRDFQPARELRPVRPDFLDWAVETPDVAAAGGGAGAAGPAPARSGVPAGEDLSWAAAPVPQPPAVAPVPPVPTPRRPPAPAAANPWSEPPEPSSAPPPAQEPARAAEQGPPPAVPFPAAQGADFLARFARGAGLPEEALAGRDVGEFAEHLGVLMRLVADDLKQLLAARAEGKRLARSASQTTIQAVDNNPLKFSPTVDDALRRMFGSPESGYLDARQTLAQSFRDLKIHQVKTYSAMQHALRLLMEDLAPEAIDEATGDVGIGGLIGSRKARLWDAYVARWQAKTAPHEHGLVDAFMVYFAECYDKGRRGG</sequence>
<dbReference type="AlphaFoldDB" id="A0AAC9NZY8"/>
<proteinExistence type="predicted"/>
<feature type="region of interest" description="Disordered" evidence="1">
    <location>
        <begin position="192"/>
        <end position="257"/>
    </location>
</feature>
<organism evidence="3 4">
    <name type="scientific">Chelatococcus daeguensis</name>
    <dbReference type="NCBI Taxonomy" id="444444"/>
    <lineage>
        <taxon>Bacteria</taxon>
        <taxon>Pseudomonadati</taxon>
        <taxon>Pseudomonadota</taxon>
        <taxon>Alphaproteobacteria</taxon>
        <taxon>Hyphomicrobiales</taxon>
        <taxon>Chelatococcaceae</taxon>
        <taxon>Chelatococcus</taxon>
    </lineage>
</organism>
<accession>A0AAC9NZY8</accession>
<evidence type="ECO:0000313" key="4">
    <source>
        <dbReference type="Proteomes" id="UP000182703"/>
    </source>
</evidence>
<dbReference type="SMART" id="SM00240">
    <property type="entry name" value="FHA"/>
    <property type="match status" value="1"/>
</dbReference>